<dbReference type="PANTHER" id="PTHR43584">
    <property type="entry name" value="NUCLEOTIDYL TRANSFERASE"/>
    <property type="match status" value="1"/>
</dbReference>
<organism evidence="3 4">
    <name type="scientific">Eiseniibacteriota bacterium</name>
    <dbReference type="NCBI Taxonomy" id="2212470"/>
    <lineage>
        <taxon>Bacteria</taxon>
        <taxon>Candidatus Eiseniibacteriota</taxon>
    </lineage>
</organism>
<sequence length="398" mass="42178">MSLPLLLFEDARASDLVPLTDLFAVPDLAFGGSSLGRRWAARFGGAAFVEARATAFAADPIARPSDPAGDVFVANAAALPGPWMQETLDRAGPALLVSGDRIVGARADAARLRPGIGRGAGFAAFLEGLGLPRRDVDARVVAWAWQMVAWNTEALAEDLAGLRAERSGEIHDRAVLLRPERIRVREGARIDPLAVLDAREGPILIGRDVIVAPHTVVTGPCAVRRGTQLLGGAIGRSTIGPGCRITGEVDDTLWQGWSNKRHHGFVGHSVIGEWSNLGALTTTSDLKNNYGTVRAWAAGAERDTGTIKLGAILGGGVKTGIGTLLPTGAVIGTGSHLFGGGRYAPKRLAAFSWWDGERTSEYRLDDYLATLRTAMRRRGVTLAADQERAVRALHAARA</sequence>
<dbReference type="InterPro" id="IPR050065">
    <property type="entry name" value="GlmU-like"/>
</dbReference>
<dbReference type="NCBIfam" id="TIGR03991">
    <property type="entry name" value="alt_bact_glmU"/>
    <property type="match status" value="1"/>
</dbReference>
<dbReference type="GO" id="GO:0016746">
    <property type="term" value="F:acyltransferase activity"/>
    <property type="evidence" value="ECO:0007669"/>
    <property type="project" value="UniProtKB-KW"/>
</dbReference>
<dbReference type="EMBL" id="JACQAY010000102">
    <property type="protein sequence ID" value="MBI3539312.1"/>
    <property type="molecule type" value="Genomic_DNA"/>
</dbReference>
<evidence type="ECO:0000256" key="1">
    <source>
        <dbReference type="ARBA" id="ARBA00022679"/>
    </source>
</evidence>
<evidence type="ECO:0000256" key="2">
    <source>
        <dbReference type="ARBA" id="ARBA00023315"/>
    </source>
</evidence>
<dbReference type="InterPro" id="IPR011004">
    <property type="entry name" value="Trimer_LpxA-like_sf"/>
</dbReference>
<dbReference type="InterPro" id="IPR023917">
    <property type="entry name" value="Bifunctiontional_GlmU_bac-type"/>
</dbReference>
<keyword evidence="1" id="KW-0808">Transferase</keyword>
<evidence type="ECO:0008006" key="5">
    <source>
        <dbReference type="Google" id="ProtNLM"/>
    </source>
</evidence>
<dbReference type="GO" id="GO:0016779">
    <property type="term" value="F:nucleotidyltransferase activity"/>
    <property type="evidence" value="ECO:0007669"/>
    <property type="project" value="UniProtKB-ARBA"/>
</dbReference>
<name>A0A9D6L9D8_UNCEI</name>
<dbReference type="PANTHER" id="PTHR43584:SF9">
    <property type="entry name" value="TRANSFERASE HEXAPEPTIDE REPEAT CONTAINING PROTEIN"/>
    <property type="match status" value="1"/>
</dbReference>
<dbReference type="Gene3D" id="2.160.10.10">
    <property type="entry name" value="Hexapeptide repeat proteins"/>
    <property type="match status" value="1"/>
</dbReference>
<gene>
    <name evidence="3" type="ORF">HY076_03460</name>
</gene>
<evidence type="ECO:0000313" key="4">
    <source>
        <dbReference type="Proteomes" id="UP000807850"/>
    </source>
</evidence>
<protein>
    <recommendedName>
        <fullName evidence="5">Glucose-1-phosphate thymidylyltransferase</fullName>
    </recommendedName>
</protein>
<dbReference type="Pfam" id="PF13562">
    <property type="entry name" value="NTP_transf_4"/>
    <property type="match status" value="1"/>
</dbReference>
<dbReference type="Proteomes" id="UP000807850">
    <property type="component" value="Unassembled WGS sequence"/>
</dbReference>
<proteinExistence type="predicted"/>
<reference evidence="3" key="1">
    <citation type="submission" date="2020-07" db="EMBL/GenBank/DDBJ databases">
        <title>Huge and variable diversity of episymbiotic CPR bacteria and DPANN archaea in groundwater ecosystems.</title>
        <authorList>
            <person name="He C.Y."/>
            <person name="Keren R."/>
            <person name="Whittaker M."/>
            <person name="Farag I.F."/>
            <person name="Doudna J."/>
            <person name="Cate J.H.D."/>
            <person name="Banfield J.F."/>
        </authorList>
    </citation>
    <scope>NUCLEOTIDE SEQUENCE</scope>
    <source>
        <strain evidence="3">NC_groundwater_928_Pr1_S-0.2um_72_17</strain>
    </source>
</reference>
<comment type="caution">
    <text evidence="3">The sequence shown here is derived from an EMBL/GenBank/DDBJ whole genome shotgun (WGS) entry which is preliminary data.</text>
</comment>
<keyword evidence="2" id="KW-0012">Acyltransferase</keyword>
<dbReference type="SUPFAM" id="SSF51161">
    <property type="entry name" value="Trimeric LpxA-like enzymes"/>
    <property type="match status" value="1"/>
</dbReference>
<accession>A0A9D6L9D8</accession>
<dbReference type="AlphaFoldDB" id="A0A9D6L9D8"/>
<evidence type="ECO:0000313" key="3">
    <source>
        <dbReference type="EMBL" id="MBI3539312.1"/>
    </source>
</evidence>